<dbReference type="Gene3D" id="3.40.50.12780">
    <property type="entry name" value="N-terminal domain of ligase-like"/>
    <property type="match status" value="1"/>
</dbReference>
<comment type="caution">
    <text evidence="1">The sequence shown here is derived from an EMBL/GenBank/DDBJ whole genome shotgun (WGS) entry which is preliminary data.</text>
</comment>
<dbReference type="RefSeq" id="WP_284295394.1">
    <property type="nucleotide sequence ID" value="NZ_BSSV01000001.1"/>
</dbReference>
<dbReference type="Proteomes" id="UP001157134">
    <property type="component" value="Unassembled WGS sequence"/>
</dbReference>
<dbReference type="PANTHER" id="PTHR36932">
    <property type="entry name" value="CAPSULAR POLYSACCHARIDE BIOSYNTHESIS PROTEIN"/>
    <property type="match status" value="1"/>
</dbReference>
<dbReference type="SUPFAM" id="SSF56801">
    <property type="entry name" value="Acetyl-CoA synthetase-like"/>
    <property type="match status" value="1"/>
</dbReference>
<accession>A0ABQ6H884</accession>
<proteinExistence type="predicted"/>
<evidence type="ECO:0000313" key="2">
    <source>
        <dbReference type="Proteomes" id="UP001157134"/>
    </source>
</evidence>
<dbReference type="EMBL" id="BSSV01000001">
    <property type="protein sequence ID" value="GLX83857.1"/>
    <property type="molecule type" value="Genomic_DNA"/>
</dbReference>
<reference evidence="1 2" key="1">
    <citation type="submission" date="2023-03" db="EMBL/GenBank/DDBJ databases">
        <title>Thalassotalea loyana LMG 22536T draft genome sequence.</title>
        <authorList>
            <person name="Sawabe T."/>
        </authorList>
    </citation>
    <scope>NUCLEOTIDE SEQUENCE [LARGE SCALE GENOMIC DNA]</scope>
    <source>
        <strain evidence="1 2">LMG 22536</strain>
    </source>
</reference>
<dbReference type="InterPro" id="IPR042099">
    <property type="entry name" value="ANL_N_sf"/>
</dbReference>
<gene>
    <name evidence="1" type="ORF">tloyanaT_01090</name>
</gene>
<protein>
    <submittedName>
        <fullName evidence="1">Capsular polysaccharide biosynthesis protein</fullName>
    </submittedName>
</protein>
<keyword evidence="2" id="KW-1185">Reference proteome</keyword>
<name>A0ABQ6H884_9GAMM</name>
<organism evidence="1 2">
    <name type="scientific">Thalassotalea loyana</name>
    <dbReference type="NCBI Taxonomy" id="280483"/>
    <lineage>
        <taxon>Bacteria</taxon>
        <taxon>Pseudomonadati</taxon>
        <taxon>Pseudomonadota</taxon>
        <taxon>Gammaproteobacteria</taxon>
        <taxon>Alteromonadales</taxon>
        <taxon>Colwelliaceae</taxon>
        <taxon>Thalassotalea</taxon>
    </lineage>
</organism>
<evidence type="ECO:0000313" key="1">
    <source>
        <dbReference type="EMBL" id="GLX83857.1"/>
    </source>
</evidence>
<dbReference type="InterPro" id="IPR053158">
    <property type="entry name" value="CapK_Type1_Caps_Biosynth"/>
</dbReference>
<dbReference type="PANTHER" id="PTHR36932:SF1">
    <property type="entry name" value="CAPSULAR POLYSACCHARIDE BIOSYNTHESIS PROTEIN"/>
    <property type="match status" value="1"/>
</dbReference>
<sequence length="448" mass="51178">MDLYTSAFRQVIMPFYDHLKGKGLIKHLNDYESHLKWSPEQLKNWQWQQLQKLLKHAYEHTEFYKKAWKEVGIDSYEDISSMAAFEQLPIITKSDIREHYQSFQSDKHLDNVKKATGGSSGQPFSFELDLNSNTRREAVMWRGYGWLGAGLGVKTLYLWGADLGNPSKSKTLKNALYHGFYNRKMLNSFAMNNSNMHTYVDDINSYKPTAIVSYVNPLFELARYILSNNIKVHAPKTILTGAEPLHEFQREVIEKAFNAPVYNTFGCREFMLIAAECKEHKSLHINNDHLIVEVVDENQTPIKGSSGDLIITDLYNYGMPFIRYANGDKATIDDQPCPCGNPLPIISSIDGRKLDIIKTNDGGKIPGELFPHMFKDFEGIERFQVIQKEITGITIKLVCNDKFSDADKEMIRAEINKYDNGALDVVFDIVDEIPLTKAGKHKVTICEI</sequence>